<dbReference type="EMBL" id="CAFBMB010000125">
    <property type="protein sequence ID" value="CAB4907345.1"/>
    <property type="molecule type" value="Genomic_DNA"/>
</dbReference>
<evidence type="ECO:0000313" key="1">
    <source>
        <dbReference type="EMBL" id="CAB4907345.1"/>
    </source>
</evidence>
<organism evidence="1">
    <name type="scientific">freshwater metagenome</name>
    <dbReference type="NCBI Taxonomy" id="449393"/>
    <lineage>
        <taxon>unclassified sequences</taxon>
        <taxon>metagenomes</taxon>
        <taxon>ecological metagenomes</taxon>
    </lineage>
</organism>
<gene>
    <name evidence="1" type="ORF">UFOPK3516_01277</name>
</gene>
<proteinExistence type="predicted"/>
<dbReference type="AlphaFoldDB" id="A0A6J7GRJ9"/>
<reference evidence="1" key="1">
    <citation type="submission" date="2020-05" db="EMBL/GenBank/DDBJ databases">
        <authorList>
            <person name="Chiriac C."/>
            <person name="Salcher M."/>
            <person name="Ghai R."/>
            <person name="Kavagutti S V."/>
        </authorList>
    </citation>
    <scope>NUCLEOTIDE SEQUENCE</scope>
</reference>
<accession>A0A6J7GRJ9</accession>
<protein>
    <submittedName>
        <fullName evidence="1">Unannotated protein</fullName>
    </submittedName>
</protein>
<sequence>MLGLTRVLVLSNILFVFDGFDHGNGLVDRVNLKGVVNHRVGIGIRNF</sequence>
<name>A0A6J7GRJ9_9ZZZZ</name>